<dbReference type="OrthoDB" id="5432319at2"/>
<dbReference type="EMBL" id="JH651379">
    <property type="protein sequence ID" value="EIJ39109.1"/>
    <property type="molecule type" value="Genomic_DNA"/>
</dbReference>
<keyword evidence="3" id="KW-1185">Reference proteome</keyword>
<dbReference type="Proteomes" id="UP000004690">
    <property type="component" value="Unassembled WGS sequence"/>
</dbReference>
<evidence type="ECO:0000256" key="1">
    <source>
        <dbReference type="SAM" id="SignalP"/>
    </source>
</evidence>
<dbReference type="STRING" id="926559.JoomaDRAFT_2115"/>
<keyword evidence="1" id="KW-0732">Signal</keyword>
<feature type="signal peptide" evidence="1">
    <location>
        <begin position="1"/>
        <end position="19"/>
    </location>
</feature>
<feature type="chain" id="PRO_5041694003" description="DUF4136 domain-containing protein" evidence="1">
    <location>
        <begin position="20"/>
        <end position="218"/>
    </location>
</feature>
<dbReference type="HOGENOM" id="CLU_088267_0_0_10"/>
<evidence type="ECO:0000313" key="2">
    <source>
        <dbReference type="EMBL" id="EIJ39109.1"/>
    </source>
</evidence>
<sequence length="218" mass="24536">MNKKFIVPILALVLVYACGTTTDITASWANKEAFATKQYKSVFIAAITGNVPNKTIIENELGFQMTQRGITATKSHDVFPGTFTKDNKPSKEVLLDGIKASKSEAILTVTLRHEEDETRYVQGSTNAYGLYNPMGYGYYGNFYGYYNYAYGFGYDPGYYTTDKVYYIETNIYDAQSQELIWSAQSKTYNPNNIEDFTKGYTDAIVGRLQKDGILAKLK</sequence>
<name>I3C666_9FLAO</name>
<evidence type="ECO:0000313" key="3">
    <source>
        <dbReference type="Proteomes" id="UP000004690"/>
    </source>
</evidence>
<gene>
    <name evidence="2" type="ORF">JoomaDRAFT_2115</name>
</gene>
<accession>I3C666</accession>
<dbReference type="eggNOG" id="ENOG5031JFP">
    <property type="taxonomic scope" value="Bacteria"/>
</dbReference>
<dbReference type="AlphaFoldDB" id="I3C666"/>
<protein>
    <recommendedName>
        <fullName evidence="4">DUF4136 domain-containing protein</fullName>
    </recommendedName>
</protein>
<proteinExistence type="predicted"/>
<organism evidence="2 3">
    <name type="scientific">Galbibacter orientalis DSM 19592</name>
    <dbReference type="NCBI Taxonomy" id="926559"/>
    <lineage>
        <taxon>Bacteria</taxon>
        <taxon>Pseudomonadati</taxon>
        <taxon>Bacteroidota</taxon>
        <taxon>Flavobacteriia</taxon>
        <taxon>Flavobacteriales</taxon>
        <taxon>Flavobacteriaceae</taxon>
        <taxon>Galbibacter</taxon>
    </lineage>
</organism>
<dbReference type="RefSeq" id="WP_008612479.1">
    <property type="nucleotide sequence ID" value="NZ_JH651379.1"/>
</dbReference>
<reference evidence="2 3" key="1">
    <citation type="submission" date="2012-02" db="EMBL/GenBank/DDBJ databases">
        <title>Improved High-Quality Draft genome of Joostella marina DSM 19592.</title>
        <authorList>
            <consortium name="US DOE Joint Genome Institute (JGI-PGF)"/>
            <person name="Lucas S."/>
            <person name="Copeland A."/>
            <person name="Lapidus A."/>
            <person name="Bruce D."/>
            <person name="Goodwin L."/>
            <person name="Pitluck S."/>
            <person name="Peters L."/>
            <person name="Chertkov O."/>
            <person name="Ovchinnikova G."/>
            <person name="Kyrpides N."/>
            <person name="Mavromatis K."/>
            <person name="Detter J.C."/>
            <person name="Han C."/>
            <person name="Land M."/>
            <person name="Hauser L."/>
            <person name="Markowitz V."/>
            <person name="Cheng J.-F."/>
            <person name="Hugenholtz P."/>
            <person name="Woyke T."/>
            <person name="Wu D."/>
            <person name="Tindall B."/>
            <person name="Brambilla E."/>
            <person name="Klenk H.-P."/>
            <person name="Eisen J.A."/>
        </authorList>
    </citation>
    <scope>NUCLEOTIDE SEQUENCE [LARGE SCALE GENOMIC DNA]</scope>
    <source>
        <strain evidence="2 3">DSM 19592</strain>
    </source>
</reference>
<evidence type="ECO:0008006" key="4">
    <source>
        <dbReference type="Google" id="ProtNLM"/>
    </source>
</evidence>
<dbReference type="PROSITE" id="PS51257">
    <property type="entry name" value="PROKAR_LIPOPROTEIN"/>
    <property type="match status" value="1"/>
</dbReference>